<dbReference type="PIRSF" id="PIRSF016919">
    <property type="entry name" value="HupE_UreJ"/>
    <property type="match status" value="1"/>
</dbReference>
<dbReference type="EMBL" id="JAMPKX010000012">
    <property type="protein sequence ID" value="MEP0949541.1"/>
    <property type="molecule type" value="Genomic_DNA"/>
</dbReference>
<feature type="transmembrane region" description="Helical" evidence="1">
    <location>
        <begin position="110"/>
        <end position="127"/>
    </location>
</feature>
<feature type="transmembrane region" description="Helical" evidence="1">
    <location>
        <begin position="199"/>
        <end position="217"/>
    </location>
</feature>
<keyword evidence="3" id="KW-1185">Reference proteome</keyword>
<dbReference type="InterPro" id="IPR007038">
    <property type="entry name" value="HupE_UreJ"/>
</dbReference>
<feature type="transmembrane region" description="Helical" evidence="1">
    <location>
        <begin position="12"/>
        <end position="38"/>
    </location>
</feature>
<keyword evidence="1" id="KW-0472">Membrane</keyword>
<reference evidence="2 3" key="1">
    <citation type="submission" date="2022-04" db="EMBL/GenBank/DDBJ databases">
        <title>Positive selection, recombination, and allopatry shape intraspecific diversity of widespread and dominant cyanobacteria.</title>
        <authorList>
            <person name="Wei J."/>
            <person name="Shu W."/>
            <person name="Hu C."/>
        </authorList>
    </citation>
    <scope>NUCLEOTIDE SEQUENCE [LARGE SCALE GENOMIC DNA]</scope>
    <source>
        <strain evidence="2 3">DQ-A4</strain>
    </source>
</reference>
<dbReference type="Pfam" id="PF04955">
    <property type="entry name" value="HupE_UreJ"/>
    <property type="match status" value="1"/>
</dbReference>
<gene>
    <name evidence="2" type="ORF">NC992_21865</name>
</gene>
<keyword evidence="1" id="KW-1133">Transmembrane helix</keyword>
<protein>
    <submittedName>
        <fullName evidence="2">HupE/UreJ family protein</fullName>
    </submittedName>
</protein>
<organism evidence="2 3">
    <name type="scientific">Leptolyngbya subtilissima DQ-A4</name>
    <dbReference type="NCBI Taxonomy" id="2933933"/>
    <lineage>
        <taxon>Bacteria</taxon>
        <taxon>Bacillati</taxon>
        <taxon>Cyanobacteriota</taxon>
        <taxon>Cyanophyceae</taxon>
        <taxon>Leptolyngbyales</taxon>
        <taxon>Leptolyngbyaceae</taxon>
        <taxon>Leptolyngbya group</taxon>
        <taxon>Leptolyngbya</taxon>
    </lineage>
</organism>
<feature type="transmembrane region" description="Helical" evidence="1">
    <location>
        <begin position="85"/>
        <end position="104"/>
    </location>
</feature>
<evidence type="ECO:0000256" key="1">
    <source>
        <dbReference type="SAM" id="Phobius"/>
    </source>
</evidence>
<feature type="transmembrane region" description="Helical" evidence="1">
    <location>
        <begin position="58"/>
        <end position="78"/>
    </location>
</feature>
<name>A0ABV0K9T4_9CYAN</name>
<comment type="caution">
    <text evidence="2">The sequence shown here is derived from an EMBL/GenBank/DDBJ whole genome shotgun (WGS) entry which is preliminary data.</text>
</comment>
<dbReference type="RefSeq" id="WP_313887102.1">
    <property type="nucleotide sequence ID" value="NZ_JAMPKX010000012.1"/>
</dbReference>
<feature type="transmembrane region" description="Helical" evidence="1">
    <location>
        <begin position="164"/>
        <end position="187"/>
    </location>
</feature>
<sequence length="219" mass="22461">MASKITGIRHRAGLGLSSFVKLIIGIFALLGVASPAFAHHPSGGVISATFMEGFLSGLGHPIIGFDHLVFVISVGLLASTVARGFWVPVVFVSTALVGTGLQLMLVDMPIVEIVISASVLVSGILLAKLEKPGTAIITVLAGIAGLFHGYAYGEAIIGATAVPLAAYLAGFTLIQAIISLISFKIATEAIKSSVSYPDFLRLAGYIAVGAGMAFMAASF</sequence>
<evidence type="ECO:0000313" key="3">
    <source>
        <dbReference type="Proteomes" id="UP001482513"/>
    </source>
</evidence>
<proteinExistence type="predicted"/>
<feature type="transmembrane region" description="Helical" evidence="1">
    <location>
        <begin position="134"/>
        <end position="152"/>
    </location>
</feature>
<evidence type="ECO:0000313" key="2">
    <source>
        <dbReference type="EMBL" id="MEP0949541.1"/>
    </source>
</evidence>
<keyword evidence="1" id="KW-0812">Transmembrane</keyword>
<accession>A0ABV0K9T4</accession>
<dbReference type="Proteomes" id="UP001482513">
    <property type="component" value="Unassembled WGS sequence"/>
</dbReference>